<dbReference type="AlphaFoldDB" id="A0A9D9J416"/>
<proteinExistence type="predicted"/>
<dbReference type="PROSITE" id="PS51257">
    <property type="entry name" value="PROKAR_LIPOPROTEIN"/>
    <property type="match status" value="1"/>
</dbReference>
<evidence type="ECO:0000313" key="1">
    <source>
        <dbReference type="EMBL" id="MBO8486121.1"/>
    </source>
</evidence>
<reference evidence="1" key="1">
    <citation type="submission" date="2020-10" db="EMBL/GenBank/DDBJ databases">
        <authorList>
            <person name="Gilroy R."/>
        </authorList>
    </citation>
    <scope>NUCLEOTIDE SEQUENCE</scope>
    <source>
        <strain evidence="1">B2-16538</strain>
    </source>
</reference>
<evidence type="ECO:0000313" key="2">
    <source>
        <dbReference type="Proteomes" id="UP000823750"/>
    </source>
</evidence>
<comment type="caution">
    <text evidence="1">The sequence shown here is derived from an EMBL/GenBank/DDBJ whole genome shotgun (WGS) entry which is preliminary data.</text>
</comment>
<protein>
    <recommendedName>
        <fullName evidence="3">Lipoprotein</fullName>
    </recommendedName>
</protein>
<dbReference type="Proteomes" id="UP000823750">
    <property type="component" value="Unassembled WGS sequence"/>
</dbReference>
<gene>
    <name evidence="1" type="ORF">IAB78_06825</name>
</gene>
<evidence type="ECO:0008006" key="3">
    <source>
        <dbReference type="Google" id="ProtNLM"/>
    </source>
</evidence>
<accession>A0A9D9J416</accession>
<organism evidence="1 2">
    <name type="scientific">Candidatus Cryptobacteroides excrementavium</name>
    <dbReference type="NCBI Taxonomy" id="2840759"/>
    <lineage>
        <taxon>Bacteria</taxon>
        <taxon>Pseudomonadati</taxon>
        <taxon>Bacteroidota</taxon>
        <taxon>Bacteroidia</taxon>
        <taxon>Bacteroidales</taxon>
        <taxon>Candidatus Cryptobacteroides</taxon>
    </lineage>
</organism>
<name>A0A9D9J416_9BACT</name>
<dbReference type="EMBL" id="JADILX010000098">
    <property type="protein sequence ID" value="MBO8486121.1"/>
    <property type="molecule type" value="Genomic_DNA"/>
</dbReference>
<reference evidence="1" key="2">
    <citation type="journal article" date="2021" name="PeerJ">
        <title>Extensive microbial diversity within the chicken gut microbiome revealed by metagenomics and culture.</title>
        <authorList>
            <person name="Gilroy R."/>
            <person name="Ravi A."/>
            <person name="Getino M."/>
            <person name="Pursley I."/>
            <person name="Horton D.L."/>
            <person name="Alikhan N.F."/>
            <person name="Baker D."/>
            <person name="Gharbi K."/>
            <person name="Hall N."/>
            <person name="Watson M."/>
            <person name="Adriaenssens E.M."/>
            <person name="Foster-Nyarko E."/>
            <person name="Jarju S."/>
            <person name="Secka A."/>
            <person name="Antonio M."/>
            <person name="Oren A."/>
            <person name="Chaudhuri R.R."/>
            <person name="La Ragione R."/>
            <person name="Hildebrand F."/>
            <person name="Pallen M.J."/>
        </authorList>
    </citation>
    <scope>NUCLEOTIDE SEQUENCE</scope>
    <source>
        <strain evidence="1">B2-16538</strain>
    </source>
</reference>
<sequence>MKRLLLYFIALTCAVCILSGCRKEEKDRKPGIEGVYWCPEGMKDSELPELIMLHDGILDSYKYVTSEEQADKITQGTGVTVKKGYMLRYPYYDMKYTVTLNEDGISGTITVTDKSFGDEEVNTYVFSELTSDSVLIDFSGGPVMYYSAEKCGFTVTGTVDLDW</sequence>